<proteinExistence type="predicted"/>
<dbReference type="SUPFAM" id="SSF160387">
    <property type="entry name" value="NosL/MerB-like"/>
    <property type="match status" value="1"/>
</dbReference>
<dbReference type="Gene3D" id="3.30.70.2050">
    <property type="match status" value="1"/>
</dbReference>
<sequence length="197" mass="22010">MISPPTLLLIVINLMFLAGCQQQTEETMPPPVAMTEEAVGHFCQMNILEHAGPKAQIHLDGLPYPLFFSQVRDGIAYERMPEQNYKISAIYVSDMSKAQDWENVGRENWIPASSAHYVVASTMTGGMGASELVPFSDQDDARKFVARHGGQIMRLDDIDDALVLNNTTVMPSAKPLETAIIPDDDDYRTRLEKLRKK</sequence>
<dbReference type="EMBL" id="PGTS01000001">
    <property type="protein sequence ID" value="PKR52480.1"/>
    <property type="molecule type" value="Genomic_DNA"/>
</dbReference>
<dbReference type="RefSeq" id="WP_101245624.1">
    <property type="nucleotide sequence ID" value="NZ_JAJGNS010000004.1"/>
</dbReference>
<evidence type="ECO:0000313" key="1">
    <source>
        <dbReference type="EMBL" id="PKR52480.1"/>
    </source>
</evidence>
<dbReference type="PANTHER" id="PTHR41247:SF1">
    <property type="entry name" value="HTH-TYPE TRANSCRIPTIONAL REPRESSOR YCNK"/>
    <property type="match status" value="1"/>
</dbReference>
<dbReference type="InterPro" id="IPR008719">
    <property type="entry name" value="N2O_reductase_NosL"/>
</dbReference>
<evidence type="ECO:0000313" key="2">
    <source>
        <dbReference type="Proteomes" id="UP000233365"/>
    </source>
</evidence>
<accession>A0ABX4RDA2</accession>
<dbReference type="PANTHER" id="PTHR41247">
    <property type="entry name" value="HTH-TYPE TRANSCRIPTIONAL REPRESSOR YCNK"/>
    <property type="match status" value="1"/>
</dbReference>
<organism evidence="1 2">
    <name type="scientific">Thalassospira povalilytica</name>
    <dbReference type="NCBI Taxonomy" id="732237"/>
    <lineage>
        <taxon>Bacteria</taxon>
        <taxon>Pseudomonadati</taxon>
        <taxon>Pseudomonadota</taxon>
        <taxon>Alphaproteobacteria</taxon>
        <taxon>Rhodospirillales</taxon>
        <taxon>Thalassospiraceae</taxon>
        <taxon>Thalassospira</taxon>
    </lineage>
</organism>
<protein>
    <submittedName>
        <fullName evidence="1">Copper resistance protein CopZ</fullName>
    </submittedName>
</protein>
<reference evidence="1 2" key="1">
    <citation type="submission" date="2017-11" db="EMBL/GenBank/DDBJ databases">
        <title>Biodiversity and function of Thalassospira species in the particle-attached aromatic-hydrocarbon-degrading consortia from the surface seawater of the China South Sea.</title>
        <authorList>
            <person name="Dong C."/>
            <person name="Liu R."/>
            <person name="Shao Z."/>
        </authorList>
    </citation>
    <scope>NUCLEOTIDE SEQUENCE [LARGE SCALE GENOMIC DNA]</scope>
    <source>
        <strain evidence="1 2">139Z-12</strain>
    </source>
</reference>
<comment type="caution">
    <text evidence="1">The sequence shown here is derived from an EMBL/GenBank/DDBJ whole genome shotgun (WGS) entry which is preliminary data.</text>
</comment>
<name>A0ABX4RDA2_9PROT</name>
<keyword evidence="2" id="KW-1185">Reference proteome</keyword>
<dbReference type="Pfam" id="PF05573">
    <property type="entry name" value="NosL"/>
    <property type="match status" value="1"/>
</dbReference>
<dbReference type="Gene3D" id="3.30.70.2060">
    <property type="match status" value="1"/>
</dbReference>
<dbReference type="Proteomes" id="UP000233365">
    <property type="component" value="Unassembled WGS sequence"/>
</dbReference>
<gene>
    <name evidence="1" type="ORF">CU041_02475</name>
</gene>